<dbReference type="Proteomes" id="UP000036356">
    <property type="component" value="Unassembled WGS sequence"/>
</dbReference>
<dbReference type="PATRIC" id="fig|476652.3.peg.2200"/>
<evidence type="ECO:0000313" key="1">
    <source>
        <dbReference type="EMBL" id="KLU66087.1"/>
    </source>
</evidence>
<organism evidence="1 2">
    <name type="scientific">Desulfosporosinus acididurans</name>
    <dbReference type="NCBI Taxonomy" id="476652"/>
    <lineage>
        <taxon>Bacteria</taxon>
        <taxon>Bacillati</taxon>
        <taxon>Bacillota</taxon>
        <taxon>Clostridia</taxon>
        <taxon>Eubacteriales</taxon>
        <taxon>Desulfitobacteriaceae</taxon>
        <taxon>Desulfosporosinus</taxon>
    </lineage>
</organism>
<sequence>MSLDIIVPFNKTINTVQSKRLDGIYSFYIIVLLTRGNEFCCSERVFSG</sequence>
<dbReference type="EMBL" id="LDZY01000006">
    <property type="protein sequence ID" value="KLU66087.1"/>
    <property type="molecule type" value="Genomic_DNA"/>
</dbReference>
<keyword evidence="2" id="KW-1185">Reference proteome</keyword>
<dbReference type="RefSeq" id="WP_161796439.1">
    <property type="nucleotide sequence ID" value="NZ_LDZY01000006.1"/>
</dbReference>
<gene>
    <name evidence="1" type="ORF">DEAC_c21260</name>
</gene>
<proteinExistence type="predicted"/>
<comment type="caution">
    <text evidence="1">The sequence shown here is derived from an EMBL/GenBank/DDBJ whole genome shotgun (WGS) entry which is preliminary data.</text>
</comment>
<protein>
    <submittedName>
        <fullName evidence="1">Uncharacterized protein</fullName>
    </submittedName>
</protein>
<name>A0A0J1FS30_9FIRM</name>
<accession>A0A0J1FS30</accession>
<dbReference type="AlphaFoldDB" id="A0A0J1FS30"/>
<reference evidence="1 2" key="1">
    <citation type="submission" date="2015-06" db="EMBL/GenBank/DDBJ databases">
        <title>Draft genome of the moderately acidophilic sulfate reducer Candidatus Desulfosporosinus acididurans strain M1.</title>
        <authorList>
            <person name="Poehlein A."/>
            <person name="Petzsch P."/>
            <person name="Johnson B.D."/>
            <person name="Schloemann M."/>
            <person name="Daniel R."/>
            <person name="Muehling M."/>
        </authorList>
    </citation>
    <scope>NUCLEOTIDE SEQUENCE [LARGE SCALE GENOMIC DNA]</scope>
    <source>
        <strain evidence="1 2">M1</strain>
    </source>
</reference>
<evidence type="ECO:0000313" key="2">
    <source>
        <dbReference type="Proteomes" id="UP000036356"/>
    </source>
</evidence>